<keyword evidence="6" id="KW-1185">Reference proteome</keyword>
<feature type="domain" description="BPP" evidence="2">
    <location>
        <begin position="28"/>
        <end position="437"/>
    </location>
</feature>
<evidence type="ECO:0000313" key="6">
    <source>
        <dbReference type="Proteomes" id="UP001334804"/>
    </source>
</evidence>
<dbReference type="EMBL" id="FMIC01000002">
    <property type="protein sequence ID" value="SCL70500.1"/>
    <property type="molecule type" value="Genomic_DNA"/>
</dbReference>
<dbReference type="EMBL" id="CP109071">
    <property type="protein sequence ID" value="WSA31339.1"/>
    <property type="molecule type" value="Genomic_DNA"/>
</dbReference>
<dbReference type="SUPFAM" id="SSF50956">
    <property type="entry name" value="Thermostable phytase (3-phytase)"/>
    <property type="match status" value="1"/>
</dbReference>
<dbReference type="Proteomes" id="UP001334804">
    <property type="component" value="Chromosome"/>
</dbReference>
<evidence type="ECO:0000313" key="4">
    <source>
        <dbReference type="EMBL" id="WSA31339.1"/>
    </source>
</evidence>
<dbReference type="Pfam" id="PF02333">
    <property type="entry name" value="Phytase"/>
    <property type="match status" value="2"/>
</dbReference>
<dbReference type="GO" id="GO:0016158">
    <property type="term" value="F:inositol hexakisphosphate 3-phosphatase activity"/>
    <property type="evidence" value="ECO:0007669"/>
    <property type="project" value="InterPro"/>
</dbReference>
<gene>
    <name evidence="3" type="ORF">GA0070608_4355</name>
    <name evidence="4" type="ORF">OIE14_24850</name>
</gene>
<name>A0A1C6VX85_9ACTN</name>
<dbReference type="RefSeq" id="WP_091630342.1">
    <property type="nucleotide sequence ID" value="NZ_CP109071.1"/>
</dbReference>
<dbReference type="InterPro" id="IPR011042">
    <property type="entry name" value="6-blade_b-propeller_TolB-like"/>
</dbReference>
<sequence>MRFKPGRRLLTVASFCLTAVVVVASTSTPAAAMAVPSIEAELETPTLFDDAAGGDANADDPAIWVHPTNSSKSLVLATAKEGGLRVYNLSGGLVQSIAAPAAPGPDDSPGRFNNVDLLYGVRVGGATVDLAVTTDRGRDKLRIHRINPAGGSTPLTDVTSASAPLVFAANAGEVNDQRTAYGLATWKDRATGRNYALVSQRHETTVTLLELTATPTGTVTYHKVRSLTLPASFALPNGSTWTPCDDPGDLPQVEGMVVDATSGVLYAGQEDVGIWKVSATLTGTPVLMDKVKEFGLPLAYDPVTEECIQAGPDPGYGGTHITADVEGLTIYYRANGKGYLLASSQGDNTFVVYQRSGANAFVGSFRIGPDSDPDDPDGSEECDGAMVMNVPLGDRFDKGLFVVQDGFDTPEVLDGGGEPRTSTNFKFVEWDDIADDLDLAVDPTGWGPRR</sequence>
<dbReference type="Gene3D" id="2.120.10.30">
    <property type="entry name" value="TolB, C-terminal domain"/>
    <property type="match status" value="1"/>
</dbReference>
<evidence type="ECO:0000313" key="5">
    <source>
        <dbReference type="Proteomes" id="UP000199343"/>
    </source>
</evidence>
<dbReference type="InterPro" id="IPR003431">
    <property type="entry name" value="B-propeller_Phytase"/>
</dbReference>
<feature type="signal peptide" evidence="1">
    <location>
        <begin position="1"/>
        <end position="32"/>
    </location>
</feature>
<dbReference type="AlphaFoldDB" id="A0A1C6VX85"/>
<organism evidence="3 5">
    <name type="scientific">Micromonospora peucetia</name>
    <dbReference type="NCBI Taxonomy" id="47871"/>
    <lineage>
        <taxon>Bacteria</taxon>
        <taxon>Bacillati</taxon>
        <taxon>Actinomycetota</taxon>
        <taxon>Actinomycetes</taxon>
        <taxon>Micromonosporales</taxon>
        <taxon>Micromonosporaceae</taxon>
        <taxon>Micromonospora</taxon>
    </lineage>
</organism>
<proteinExistence type="predicted"/>
<reference evidence="4 6" key="2">
    <citation type="submission" date="2022-10" db="EMBL/GenBank/DDBJ databases">
        <title>The complete genomes of actinobacterial strains from the NBC collection.</title>
        <authorList>
            <person name="Joergensen T.S."/>
            <person name="Alvarez Arevalo M."/>
            <person name="Sterndorff E.B."/>
            <person name="Faurdal D."/>
            <person name="Vuksanovic O."/>
            <person name="Mourched A.-S."/>
            <person name="Charusanti P."/>
            <person name="Shaw S."/>
            <person name="Blin K."/>
            <person name="Weber T."/>
        </authorList>
    </citation>
    <scope>NUCLEOTIDE SEQUENCE [LARGE SCALE GENOMIC DNA]</scope>
    <source>
        <strain evidence="4 6">NBC 01809</strain>
    </source>
</reference>
<evidence type="ECO:0000259" key="2">
    <source>
        <dbReference type="PROSITE" id="PS51662"/>
    </source>
</evidence>
<feature type="chain" id="PRO_5039464727" evidence="1">
    <location>
        <begin position="33"/>
        <end position="450"/>
    </location>
</feature>
<dbReference type="STRING" id="47871.GA0070608_4355"/>
<evidence type="ECO:0000313" key="3">
    <source>
        <dbReference type="EMBL" id="SCL70500.1"/>
    </source>
</evidence>
<dbReference type="PROSITE" id="PS51662">
    <property type="entry name" value="BP_PHYTASE"/>
    <property type="match status" value="1"/>
</dbReference>
<accession>A0A1C6VX85</accession>
<dbReference type="OrthoDB" id="8696437at2"/>
<evidence type="ECO:0000256" key="1">
    <source>
        <dbReference type="SAM" id="SignalP"/>
    </source>
</evidence>
<dbReference type="Proteomes" id="UP000199343">
    <property type="component" value="Unassembled WGS sequence"/>
</dbReference>
<protein>
    <submittedName>
        <fullName evidence="3 4">Phytase</fullName>
    </submittedName>
</protein>
<reference evidence="3 5" key="1">
    <citation type="submission" date="2016-06" db="EMBL/GenBank/DDBJ databases">
        <authorList>
            <person name="Kjaerup R.B."/>
            <person name="Dalgaard T.S."/>
            <person name="Juul-Madsen H.R."/>
        </authorList>
    </citation>
    <scope>NUCLEOTIDE SEQUENCE [LARGE SCALE GENOMIC DNA]</scope>
    <source>
        <strain evidence="3 5">DSM 43363</strain>
    </source>
</reference>
<keyword evidence="1" id="KW-0732">Signal</keyword>